<gene>
    <name evidence="3" type="ORF">OVN521_LOCUS528</name>
    <name evidence="2" type="ORF">WKI299_LOCUS20837</name>
</gene>
<evidence type="ECO:0000256" key="1">
    <source>
        <dbReference type="SAM" id="MobiDB-lite"/>
    </source>
</evidence>
<dbReference type="Proteomes" id="UP000663866">
    <property type="component" value="Unassembled WGS sequence"/>
</dbReference>
<organism evidence="3 4">
    <name type="scientific">Rotaria magnacalcarata</name>
    <dbReference type="NCBI Taxonomy" id="392030"/>
    <lineage>
        <taxon>Eukaryota</taxon>
        <taxon>Metazoa</taxon>
        <taxon>Spiralia</taxon>
        <taxon>Gnathifera</taxon>
        <taxon>Rotifera</taxon>
        <taxon>Eurotatoria</taxon>
        <taxon>Bdelloidea</taxon>
        <taxon>Philodinida</taxon>
        <taxon>Philodinidae</taxon>
        <taxon>Rotaria</taxon>
    </lineage>
</organism>
<dbReference type="Proteomes" id="UP000663856">
    <property type="component" value="Unassembled WGS sequence"/>
</dbReference>
<name>A0A818XRT5_9BILA</name>
<evidence type="ECO:0000313" key="2">
    <source>
        <dbReference type="EMBL" id="CAF2104124.1"/>
    </source>
</evidence>
<dbReference type="EMBL" id="CAJOBG010000029">
    <property type="protein sequence ID" value="CAF3740438.1"/>
    <property type="molecule type" value="Genomic_DNA"/>
</dbReference>
<feature type="region of interest" description="Disordered" evidence="1">
    <location>
        <begin position="1"/>
        <end position="24"/>
    </location>
</feature>
<feature type="compositionally biased region" description="Basic and acidic residues" evidence="1">
    <location>
        <begin position="15"/>
        <end position="24"/>
    </location>
</feature>
<proteinExistence type="predicted"/>
<protein>
    <submittedName>
        <fullName evidence="3">Uncharacterized protein</fullName>
    </submittedName>
</protein>
<accession>A0A818XRT5</accession>
<evidence type="ECO:0000313" key="3">
    <source>
        <dbReference type="EMBL" id="CAF3740438.1"/>
    </source>
</evidence>
<reference evidence="3" key="1">
    <citation type="submission" date="2021-02" db="EMBL/GenBank/DDBJ databases">
        <authorList>
            <person name="Nowell W R."/>
        </authorList>
    </citation>
    <scope>NUCLEOTIDE SEQUENCE</scope>
</reference>
<dbReference type="EMBL" id="CAJNRF010008724">
    <property type="protein sequence ID" value="CAF2104124.1"/>
    <property type="molecule type" value="Genomic_DNA"/>
</dbReference>
<sequence>MYHAVRIRDLTPVPPKDKALQNDNWRKQADSFMPSQFWERSLNDALAHDNSYYGSNEGKYRQTYFEVNVPHAHIIYSGHPLFEAYLAADNAHKDLILSSDDI</sequence>
<comment type="caution">
    <text evidence="3">The sequence shown here is derived from an EMBL/GenBank/DDBJ whole genome shotgun (WGS) entry which is preliminary data.</text>
</comment>
<dbReference type="AlphaFoldDB" id="A0A818XRT5"/>
<keyword evidence="4" id="KW-1185">Reference proteome</keyword>
<evidence type="ECO:0000313" key="4">
    <source>
        <dbReference type="Proteomes" id="UP000663866"/>
    </source>
</evidence>